<dbReference type="Gene3D" id="3.30.40.10">
    <property type="entry name" value="Zinc/RING finger domain, C3HC4 (zinc finger)"/>
    <property type="match status" value="1"/>
</dbReference>
<dbReference type="GO" id="GO:0045944">
    <property type="term" value="P:positive regulation of transcription by RNA polymerase II"/>
    <property type="evidence" value="ECO:0007669"/>
    <property type="project" value="TreeGrafter"/>
</dbReference>
<dbReference type="CDD" id="cd15802">
    <property type="entry name" value="RING_CBP-p300"/>
    <property type="match status" value="1"/>
</dbReference>
<comment type="similarity">
    <text evidence="3">Belongs to the cation diffusion facilitator (CDF) transporter (TC 2.A.4) family. SLC30A subfamily.</text>
</comment>
<dbReference type="SUPFAM" id="SSF57933">
    <property type="entry name" value="TAZ domain"/>
    <property type="match status" value="2"/>
</dbReference>
<evidence type="ECO:0000256" key="3">
    <source>
        <dbReference type="ARBA" id="ARBA00008873"/>
    </source>
</evidence>
<dbReference type="Pfam" id="PF01545">
    <property type="entry name" value="Cation_efflux"/>
    <property type="match status" value="1"/>
</dbReference>
<dbReference type="InterPro" id="IPR058533">
    <property type="entry name" value="Cation_efflux_TM"/>
</dbReference>
<dbReference type="SUPFAM" id="SSF160240">
    <property type="entry name" value="Cation efflux protein cytoplasmic domain-like"/>
    <property type="match status" value="1"/>
</dbReference>
<dbReference type="SUPFAM" id="SSF47370">
    <property type="entry name" value="Bromodomain"/>
    <property type="match status" value="1"/>
</dbReference>
<dbReference type="PROSITE" id="PS50134">
    <property type="entry name" value="ZF_TAZ"/>
    <property type="match status" value="2"/>
</dbReference>
<dbReference type="GO" id="GO:0008324">
    <property type="term" value="F:monoatomic cation transmembrane transporter activity"/>
    <property type="evidence" value="ECO:0007669"/>
    <property type="project" value="InterPro"/>
</dbReference>
<dbReference type="InterPro" id="IPR013083">
    <property type="entry name" value="Znf_RING/FYVE/PHD"/>
</dbReference>
<feature type="compositionally biased region" description="Polar residues" evidence="26">
    <location>
        <begin position="880"/>
        <end position="902"/>
    </location>
</feature>
<dbReference type="PROSITE" id="PS50014">
    <property type="entry name" value="BROMODOMAIN_2"/>
    <property type="match status" value="1"/>
</dbReference>
<feature type="transmembrane region" description="Helical" evidence="27">
    <location>
        <begin position="2469"/>
        <end position="2486"/>
    </location>
</feature>
<evidence type="ECO:0000256" key="10">
    <source>
        <dbReference type="ARBA" id="ARBA00022737"/>
    </source>
</evidence>
<feature type="compositionally biased region" description="Polar residues" evidence="26">
    <location>
        <begin position="2052"/>
        <end position="2069"/>
    </location>
</feature>
<dbReference type="InterPro" id="IPR002524">
    <property type="entry name" value="Cation_efflux"/>
</dbReference>
<dbReference type="PROSITE" id="PS50952">
    <property type="entry name" value="KIX"/>
    <property type="match status" value="1"/>
</dbReference>
<dbReference type="SUPFAM" id="SSF57850">
    <property type="entry name" value="RING/U-box"/>
    <property type="match status" value="1"/>
</dbReference>
<keyword evidence="6" id="KW-0488">Methylation</keyword>
<evidence type="ECO:0000256" key="11">
    <source>
        <dbReference type="ARBA" id="ARBA00022771"/>
    </source>
</evidence>
<dbReference type="Pfam" id="PF23570">
    <property type="entry name" value="PHD_P300"/>
    <property type="match status" value="1"/>
</dbReference>
<dbReference type="GO" id="GO:0003713">
    <property type="term" value="F:transcription coactivator activity"/>
    <property type="evidence" value="ECO:0007669"/>
    <property type="project" value="TreeGrafter"/>
</dbReference>
<dbReference type="GO" id="GO:0000123">
    <property type="term" value="C:histone acetyltransferase complex"/>
    <property type="evidence" value="ECO:0007669"/>
    <property type="project" value="TreeGrafter"/>
</dbReference>
<dbReference type="GO" id="GO:0140297">
    <property type="term" value="F:DNA-binding transcription factor binding"/>
    <property type="evidence" value="ECO:0007669"/>
    <property type="project" value="UniProtKB-ARBA"/>
</dbReference>
<evidence type="ECO:0000259" key="30">
    <source>
        <dbReference type="PROSITE" id="PS50952"/>
    </source>
</evidence>
<dbReference type="CDD" id="cd15557">
    <property type="entry name" value="PHD_CBP_p300"/>
    <property type="match status" value="1"/>
</dbReference>
<evidence type="ECO:0000256" key="14">
    <source>
        <dbReference type="ARBA" id="ARBA00022989"/>
    </source>
</evidence>
<feature type="compositionally biased region" description="Polar residues" evidence="26">
    <location>
        <begin position="127"/>
        <end position="141"/>
    </location>
</feature>
<dbReference type="Gene3D" id="1.10.246.20">
    <property type="entry name" value="Coactivator CBP, KIX domain"/>
    <property type="match status" value="1"/>
</dbReference>
<evidence type="ECO:0000256" key="7">
    <source>
        <dbReference type="ARBA" id="ARBA00022679"/>
    </source>
</evidence>
<organism evidence="32 33">
    <name type="scientific">Steinernema hermaphroditum</name>
    <dbReference type="NCBI Taxonomy" id="289476"/>
    <lineage>
        <taxon>Eukaryota</taxon>
        <taxon>Metazoa</taxon>
        <taxon>Ecdysozoa</taxon>
        <taxon>Nematoda</taxon>
        <taxon>Chromadorea</taxon>
        <taxon>Rhabditida</taxon>
        <taxon>Tylenchina</taxon>
        <taxon>Panagrolaimomorpha</taxon>
        <taxon>Strongyloidoidea</taxon>
        <taxon>Steinernematidae</taxon>
        <taxon>Steinernema</taxon>
    </lineage>
</organism>
<feature type="compositionally biased region" description="Polar residues" evidence="26">
    <location>
        <begin position="812"/>
        <end position="843"/>
    </location>
</feature>
<dbReference type="Gene3D" id="1.20.1020.10">
    <property type="entry name" value="TAZ domain"/>
    <property type="match status" value="2"/>
</dbReference>
<feature type="region of interest" description="Disordered" evidence="26">
    <location>
        <begin position="1429"/>
        <end position="1484"/>
    </location>
</feature>
<keyword evidence="10" id="KW-0677">Repeat</keyword>
<dbReference type="PROSITE" id="PS51727">
    <property type="entry name" value="CBP_P300_HAT"/>
    <property type="match status" value="1"/>
</dbReference>
<evidence type="ECO:0000256" key="27">
    <source>
        <dbReference type="SAM" id="Phobius"/>
    </source>
</evidence>
<evidence type="ECO:0000259" key="29">
    <source>
        <dbReference type="PROSITE" id="PS50134"/>
    </source>
</evidence>
<evidence type="ECO:0000256" key="15">
    <source>
        <dbReference type="ARBA" id="ARBA00023015"/>
    </source>
</evidence>
<dbReference type="InterPro" id="IPR000433">
    <property type="entry name" value="Znf_ZZ"/>
</dbReference>
<feature type="domain" description="TAZ-type" evidence="29">
    <location>
        <begin position="1625"/>
        <end position="1706"/>
    </location>
</feature>
<dbReference type="PRINTS" id="PR00503">
    <property type="entry name" value="BROMODOMAIN"/>
</dbReference>
<feature type="region of interest" description="Disordered" evidence="26">
    <location>
        <begin position="860"/>
        <end position="931"/>
    </location>
</feature>
<feature type="compositionally biased region" description="Low complexity" evidence="26">
    <location>
        <begin position="216"/>
        <end position="245"/>
    </location>
</feature>
<reference evidence="32" key="1">
    <citation type="submission" date="2023-06" db="EMBL/GenBank/DDBJ databases">
        <title>Genomic analysis of the entomopathogenic nematode Steinernema hermaphroditum.</title>
        <authorList>
            <person name="Schwarz E.M."/>
            <person name="Heppert J.K."/>
            <person name="Baniya A."/>
            <person name="Schwartz H.T."/>
            <person name="Tan C.-H."/>
            <person name="Antoshechkin I."/>
            <person name="Sternberg P.W."/>
            <person name="Goodrich-Blair H."/>
            <person name="Dillman A.R."/>
        </authorList>
    </citation>
    <scope>NUCLEOTIDE SEQUENCE</scope>
    <source>
        <strain evidence="32">PS9179</strain>
        <tissue evidence="32">Whole animal</tissue>
    </source>
</reference>
<evidence type="ECO:0000313" key="32">
    <source>
        <dbReference type="EMBL" id="KAK0417725.1"/>
    </source>
</evidence>
<feature type="compositionally biased region" description="Low complexity" evidence="26">
    <location>
        <begin position="2032"/>
        <end position="2047"/>
    </location>
</feature>
<dbReference type="PROSITE" id="PS00633">
    <property type="entry name" value="BROMODOMAIN_1"/>
    <property type="match status" value="1"/>
</dbReference>
<keyword evidence="5" id="KW-0813">Transport</keyword>
<sequence length="2588" mass="287689">MASRLGRLEMARGRRAIAGSARSSPRALFLRFLVATYLEMTLELVWSFRCPLILALRFALPSRAVSPNAIRVPYFEPCLPAWWSQAIVLLPHSAEMSADVMDEPAQKKMKHSPQFADDDLDGFSELDQLTSTNGPSTSEPMMSNGGAHMTNSNPTSYGNSQPQPQPPQQSQPSVLQELLLSGSGGSSTSNQPVQQPQQQPPVAMNSPRPPFPPTNFPTRSPMPGGMMSPPSGPMAQMGPRGAMPPQMRPPGPDGPGGQMPPGGYHQQGMMPPHSVQYGYPQQTRPAYQVPRGQAPNPALARNGQMMMNGMPRAQNGAQRMRQPTPGAPHGGMMMNQMMRPTQPMVGPQGQYDPSQYQMTGPGGQPRPMHPNDHYMQGQQYGQIPPGHLRPPHYGQPGMQPQMGMDPMVMQSQQAGMQPGQAPPNMMVNGPPQQAMRGPAPMVANGPGMPGQVGHSISSPHAYPAKLQMPGAHNGAMRPPNPAMNMQPSMGAGTPSSSQDPEKRKLIQQQLVLLLHAHKCQQRERGGDQGQNGARTACSLPHCTTMKGVLEHMTSCNNGRQCSYPHCASSRQIITHWKNCTKEDCPVCKPLKNIQPNSSGERRDILPNMPSNGGPGSVSTLLEGGPGSVRGPASVSTTGPNSVGPNSAMPFGSPGSSAASLLHDYNQGDQYRNQKGLGSAANGYNSLLEGSEAFQNLPPPDAPTHMKEWHRSVTKDLRNHLVSKLVKAIFPSPDPKAMHDQRIKDLISYARKVEKDMFECAGGREEYYHLLAEKIYKIQKELQEKKNRRLEQNRGAGMISQHYLDFEMPFSAGQPQQQIQASSSFGMPAPNSMTTTSVTASGTVPQQPPIQQQQILNQIKTEVDSPPPSSLSANDKEGLSMMSQSQIKLEDGCNSTPGSSTDNGPVGRNDGKSSPPKGGSRSEANAAVAPKVEVKEEPLEERVFDADELRCVLRPVWERLDSAPECVPFAAPVDPVLLAIPDYFDIVKRPMDMSTIFKKLDNGDYKNPWEFCDDMYLMFDNAWLFNRKNSKVYKFTTKMWEMFVEQINPAMRALGYCCGERLSYTPLALFCYGQAMCTIARDQKYHCYEHCSNQFGIINSEKYVYCKKCFDNLPEEGINLSDNPADVNNFIPKSKFQELKNDKIDYEPFEICKRCHRRWHRICALHYKKVTSEGFVCDNCRREKQIVKGENKFTAKKLPHCILSRHIEDRVNKFMVKKCGSTMPEGTEVVIRVLCSTDKELEVKQLMKQKYCIEGFPEKFPYRSKAIFAFEVVDGVEICFFGLHVQEYGSSCPAPNQRRVYIAYLDSVHFFQPRHVRTDVYHEILLGYLEYARNLGYTNAHIWACPPSEGDDYIFHCHPPEQKIPKPKRLQDWYKKMLDKGITEKTVSEYKDIWRQAKDDNLTTPKGLPYFEGDFWPNVIEDCIRDADNEEQARKKAEAEAQNEDDDEDDIFPSDNGKMKKSSTKKKNNLKSKKSSSKKKAGASTGNEVTDKLFSNFEKHKEVFFTIRLQMDAPLKEIRDPDPLISSELMDGRDTFLTRAREEHWEFSSLRRAKYSTLCFCHALHTQDSNKGMLSCNKCSASATLHCSKCDDFDLCTPCFESQGHEHDMDKITTNLMEDDSKSTSTTSRNESIKRCIESLVHACQCREANCRRVSCHKMKRVVSHTRGCRKRQQSNCPVCKQLIALCCYHAKHCNLEQCPVPFCLNIRQKLQEQKRSQNRRADMMMRRRMEKLHAGSQSNSSQSASANNNNNSSSNNNTNSMDTSGPPSSQSMPGSQPSQSPAMSAAGQMMSPSHVPPQNMHYGKGNHYAPQMQQNSAMVSHQQYQMGGGKSVHNMRAGAMNQVPGAQGVHQRMPGQPNQMNPPPYGGHQQQGGNYMNSFGNSQMQQQARQPQPNQMRPQGGIVAPNQMDFRGNQPNNQQHLQNVLQRLKMARDHSERESIFMDLKKTPHLFSAFLKMNGGGDGSGTNVQQDPSVMNQRAMRPGPPGMPGPNQGGQWNSQQQPPPNQQQYYQQQTAQQQPRGPGGQFASINSQQQMWSQQQHQFQRAQGGSPAVQQFNQVRSPPVSSMGRSPSIGMMSNAGNQMMQPPSQQPNPQDQQGGGFRSHPNGQKRMASSAAAPIAGFDDASESEKLLSRPSEDGEAAAPPVRTTSESTDDNSRNSVVMLGKNEDSSSLLTSDMRVSAGEGAPPSPALIGKPKKKVSKFYEKQSALAEKFQADKEQIQEFAKSRHRGSAAVTDKTEPNGNGLAALCDQHSVEEQCSCTSTQSPPVVTMYNGSPKKKPKQSLVSTPSTHEKMAFARKRLAFITLVVNVTLMLSKAVAAYLSGSLSIISSLVDSTVDITSGLVIWLTARAIKKRDPYLYPRGRTRLEPLALIIVSVIMGVASVQMIVQSIESVVRDTVDPFISIPTIVIMVLTVIVKLILVFCCRKYKDDPSIGVLAQDHRNDCISNTVALMCAYGAQLFWVYLDPIGAIMVSIYIATTWFFTGKEHLAMLSGKSADPDFINRIINLCIVHDDRIDYIDTVYVYHYGTRFLVEVHIVLDRDMRLETAHDISEDLQINIESLPEVERAFVHTDYEFEHKAEDEHKVV</sequence>
<comment type="subcellular location">
    <subcellularLocation>
        <location evidence="2">Endomembrane system</location>
        <topology evidence="2">Multi-pass membrane protein</topology>
    </subcellularLocation>
    <subcellularLocation>
        <location evidence="1">Nucleus</location>
    </subcellularLocation>
</comment>
<feature type="compositionally biased region" description="Low complexity" evidence="26">
    <location>
        <begin position="191"/>
        <end position="206"/>
    </location>
</feature>
<keyword evidence="18 27" id="KW-0472">Membrane</keyword>
<dbReference type="SMART" id="SM01250">
    <property type="entry name" value="KAT11"/>
    <property type="match status" value="1"/>
</dbReference>
<evidence type="ECO:0000256" key="23">
    <source>
        <dbReference type="ARBA" id="ARBA00048017"/>
    </source>
</evidence>
<evidence type="ECO:0000256" key="19">
    <source>
        <dbReference type="ARBA" id="ARBA00023159"/>
    </source>
</evidence>
<evidence type="ECO:0000256" key="8">
    <source>
        <dbReference type="ARBA" id="ARBA00022692"/>
    </source>
</evidence>
<accession>A0AA39M235</accession>
<dbReference type="FunFam" id="3.30.70.1350:FF:000001">
    <property type="entry name" value="Metal tolerance protein 11"/>
    <property type="match status" value="1"/>
</dbReference>
<dbReference type="EMBL" id="JAUCMV010000002">
    <property type="protein sequence ID" value="KAK0417725.1"/>
    <property type="molecule type" value="Genomic_DNA"/>
</dbReference>
<feature type="compositionally biased region" description="Low complexity" evidence="26">
    <location>
        <begin position="911"/>
        <end position="930"/>
    </location>
</feature>
<dbReference type="Pfam" id="PF00569">
    <property type="entry name" value="ZZ"/>
    <property type="match status" value="1"/>
</dbReference>
<keyword evidence="21" id="KW-0539">Nucleus</keyword>
<gene>
    <name evidence="32" type="ORF">QR680_013172</name>
</gene>
<dbReference type="InterPro" id="IPR035898">
    <property type="entry name" value="TAZ_dom_sf"/>
</dbReference>
<dbReference type="Proteomes" id="UP001175271">
    <property type="component" value="Unassembled WGS sequence"/>
</dbReference>
<dbReference type="GO" id="GO:0004402">
    <property type="term" value="F:histone acetyltransferase activity"/>
    <property type="evidence" value="ECO:0007669"/>
    <property type="project" value="InterPro"/>
</dbReference>
<feature type="compositionally biased region" description="Low complexity" evidence="26">
    <location>
        <begin position="1989"/>
        <end position="2020"/>
    </location>
</feature>
<keyword evidence="20" id="KW-0804">Transcription</keyword>
<feature type="region of interest" description="Disordered" evidence="26">
    <location>
        <begin position="595"/>
        <end position="642"/>
    </location>
</feature>
<feature type="compositionally biased region" description="Basic residues" evidence="26">
    <location>
        <begin position="1458"/>
        <end position="1480"/>
    </location>
</feature>
<evidence type="ECO:0000256" key="1">
    <source>
        <dbReference type="ARBA" id="ARBA00004123"/>
    </source>
</evidence>
<dbReference type="InterPro" id="IPR013178">
    <property type="entry name" value="Histone_AcTrfase_Rtt109/CBP"/>
</dbReference>
<keyword evidence="14 27" id="KW-1133">Transmembrane helix</keyword>
<dbReference type="GO" id="GO:0012505">
    <property type="term" value="C:endomembrane system"/>
    <property type="evidence" value="ECO:0007669"/>
    <property type="project" value="UniProtKB-SubCell"/>
</dbReference>
<dbReference type="InterPro" id="IPR036427">
    <property type="entry name" value="Bromodomain-like_sf"/>
</dbReference>
<dbReference type="Gene3D" id="2.10.110.40">
    <property type="match status" value="1"/>
</dbReference>
<evidence type="ECO:0000256" key="6">
    <source>
        <dbReference type="ARBA" id="ARBA00022481"/>
    </source>
</evidence>
<keyword evidence="11 25" id="KW-0863">Zinc-finger</keyword>
<dbReference type="GO" id="GO:0008270">
    <property type="term" value="F:zinc ion binding"/>
    <property type="evidence" value="ECO:0007669"/>
    <property type="project" value="UniProtKB-KW"/>
</dbReference>
<dbReference type="Gene3D" id="1.20.1510.10">
    <property type="entry name" value="Cation efflux protein transmembrane domain"/>
    <property type="match status" value="1"/>
</dbReference>
<comment type="caution">
    <text evidence="32">The sequence shown here is derived from an EMBL/GenBank/DDBJ whole genome shotgun (WGS) entry which is preliminary data.</text>
</comment>
<feature type="region of interest" description="Disordered" evidence="26">
    <location>
        <begin position="101"/>
        <end position="271"/>
    </location>
</feature>
<dbReference type="InterPro" id="IPR036837">
    <property type="entry name" value="Cation_efflux_CTD_sf"/>
</dbReference>
<dbReference type="InterPro" id="IPR027469">
    <property type="entry name" value="Cation_efflux_TMD_sf"/>
</dbReference>
<dbReference type="FunFam" id="1.20.1510.10:FF:000005">
    <property type="entry name" value="Putative Cation diffusion facilitator 1"/>
    <property type="match status" value="1"/>
</dbReference>
<keyword evidence="17 24" id="KW-0103">Bromodomain</keyword>
<evidence type="ECO:0000256" key="17">
    <source>
        <dbReference type="ARBA" id="ARBA00023117"/>
    </source>
</evidence>
<keyword evidence="16" id="KW-0406">Ion transport</keyword>
<feature type="compositionally biased region" description="Acidic residues" evidence="26">
    <location>
        <begin position="1440"/>
        <end position="1451"/>
    </location>
</feature>
<feature type="compositionally biased region" description="Low complexity" evidence="26">
    <location>
        <begin position="170"/>
        <end position="181"/>
    </location>
</feature>
<feature type="compositionally biased region" description="Low complexity" evidence="26">
    <location>
        <begin position="1736"/>
        <end position="1793"/>
    </location>
</feature>
<dbReference type="InterPro" id="IPR010303">
    <property type="entry name" value="RING_CBP-p300"/>
</dbReference>
<dbReference type="SUPFAM" id="SSF47040">
    <property type="entry name" value="Kix domain of CBP (creb binding protein)"/>
    <property type="match status" value="1"/>
</dbReference>
<evidence type="ECO:0000256" key="18">
    <source>
        <dbReference type="ARBA" id="ARBA00023136"/>
    </source>
</evidence>
<evidence type="ECO:0000256" key="24">
    <source>
        <dbReference type="PROSITE-ProRule" id="PRU00035"/>
    </source>
</evidence>
<keyword evidence="33" id="KW-1185">Reference proteome</keyword>
<keyword evidence="13" id="KW-0156">Chromatin regulator</keyword>
<dbReference type="Pfam" id="PF16916">
    <property type="entry name" value="ZT_dimer"/>
    <property type="match status" value="1"/>
</dbReference>
<feature type="domain" description="CBP/p300-type HAT" evidence="31">
    <location>
        <begin position="1191"/>
        <end position="1568"/>
    </location>
</feature>
<keyword evidence="22" id="KW-0012">Acyltransferase</keyword>
<feature type="region of interest" description="Disordered" evidence="26">
    <location>
        <begin position="1731"/>
        <end position="1808"/>
    </location>
</feature>
<dbReference type="SMART" id="SM00551">
    <property type="entry name" value="ZnF_TAZ"/>
    <property type="match status" value="2"/>
</dbReference>
<keyword evidence="8 27" id="KW-0812">Transmembrane</keyword>
<feature type="compositionally biased region" description="Polar residues" evidence="26">
    <location>
        <begin position="1965"/>
        <end position="1976"/>
    </location>
</feature>
<dbReference type="SUPFAM" id="SSF161111">
    <property type="entry name" value="Cation efflux protein transmembrane domain-like"/>
    <property type="match status" value="1"/>
</dbReference>
<evidence type="ECO:0000256" key="20">
    <source>
        <dbReference type="ARBA" id="ARBA00023163"/>
    </source>
</evidence>
<feature type="region of interest" description="Disordered" evidence="26">
    <location>
        <begin position="480"/>
        <end position="502"/>
    </location>
</feature>
<evidence type="ECO:0000313" key="33">
    <source>
        <dbReference type="Proteomes" id="UP001175271"/>
    </source>
</evidence>
<evidence type="ECO:0000259" key="28">
    <source>
        <dbReference type="PROSITE" id="PS50014"/>
    </source>
</evidence>
<dbReference type="Gene3D" id="3.30.60.90">
    <property type="match status" value="1"/>
</dbReference>
<feature type="transmembrane region" description="Helical" evidence="27">
    <location>
        <begin position="2404"/>
        <end position="2425"/>
    </location>
</feature>
<feature type="compositionally biased region" description="Low complexity" evidence="26">
    <location>
        <begin position="261"/>
        <end position="271"/>
    </location>
</feature>
<evidence type="ECO:0000256" key="21">
    <source>
        <dbReference type="ARBA" id="ARBA00023242"/>
    </source>
</evidence>
<feature type="compositionally biased region" description="Basic and acidic residues" evidence="26">
    <location>
        <begin position="1429"/>
        <end position="1438"/>
    </location>
</feature>
<evidence type="ECO:0000256" key="9">
    <source>
        <dbReference type="ARBA" id="ARBA00022723"/>
    </source>
</evidence>
<dbReference type="InterPro" id="IPR003101">
    <property type="entry name" value="KIX_dom"/>
</dbReference>
<dbReference type="Pfam" id="PF08214">
    <property type="entry name" value="HAT_KAT11"/>
    <property type="match status" value="1"/>
</dbReference>
<evidence type="ECO:0000256" key="16">
    <source>
        <dbReference type="ARBA" id="ARBA00023065"/>
    </source>
</evidence>
<evidence type="ECO:0000256" key="26">
    <source>
        <dbReference type="SAM" id="MobiDB-lite"/>
    </source>
</evidence>
<evidence type="ECO:0000259" key="31">
    <source>
        <dbReference type="PROSITE" id="PS51727"/>
    </source>
</evidence>
<name>A0AA39M235_9BILA</name>
<dbReference type="PANTHER" id="PTHR13808">
    <property type="entry name" value="CBP/P300-RELATED"/>
    <property type="match status" value="1"/>
</dbReference>
<feature type="region of interest" description="Disordered" evidence="26">
    <location>
        <begin position="811"/>
        <end position="846"/>
    </location>
</feature>
<keyword evidence="9 25" id="KW-0479">Metal-binding</keyword>
<feature type="transmembrane region" description="Helical" evidence="27">
    <location>
        <begin position="2302"/>
        <end position="2323"/>
    </location>
</feature>
<keyword evidence="7" id="KW-0808">Transferase</keyword>
<dbReference type="InterPro" id="IPR056484">
    <property type="entry name" value="PHD_P300"/>
</dbReference>
<keyword evidence="12 25" id="KW-0862">Zinc</keyword>
<feature type="compositionally biased region" description="Polar residues" evidence="26">
    <location>
        <begin position="149"/>
        <end position="159"/>
    </location>
</feature>
<dbReference type="InterPro" id="IPR036529">
    <property type="entry name" value="KIX_dom_sf"/>
</dbReference>
<keyword evidence="19" id="KW-0010">Activator</keyword>
<dbReference type="EC" id="2.3.1.48" evidence="4"/>
<dbReference type="InterPro" id="IPR043145">
    <property type="entry name" value="Znf_ZZ_sf"/>
</dbReference>
<protein>
    <recommendedName>
        <fullName evidence="4">histone acetyltransferase</fullName>
        <ecNumber evidence="4">2.3.1.48</ecNumber>
    </recommendedName>
</protein>
<dbReference type="InterPro" id="IPR027470">
    <property type="entry name" value="Cation_efflux_CTD"/>
</dbReference>
<dbReference type="InterPro" id="IPR000197">
    <property type="entry name" value="Znf_TAZ"/>
</dbReference>
<feature type="compositionally biased region" description="Polar residues" evidence="26">
    <location>
        <begin position="633"/>
        <end position="642"/>
    </location>
</feature>
<dbReference type="Pfam" id="PF06001">
    <property type="entry name" value="RING_CBP-p300"/>
    <property type="match status" value="1"/>
</dbReference>
<dbReference type="InterPro" id="IPR038547">
    <property type="entry name" value="RING_CBP-p300_sf"/>
</dbReference>
<feature type="zinc finger region" description="TAZ-type" evidence="25">
    <location>
        <begin position="499"/>
        <end position="590"/>
    </location>
</feature>
<dbReference type="InterPro" id="IPR001487">
    <property type="entry name" value="Bromodomain"/>
</dbReference>
<dbReference type="Gene3D" id="1.20.920.10">
    <property type="entry name" value="Bromodomain-like"/>
    <property type="match status" value="1"/>
</dbReference>
<evidence type="ECO:0000256" key="2">
    <source>
        <dbReference type="ARBA" id="ARBA00004127"/>
    </source>
</evidence>
<feature type="zinc finger region" description="TAZ-type" evidence="25">
    <location>
        <begin position="1625"/>
        <end position="1706"/>
    </location>
</feature>
<evidence type="ECO:0000256" key="13">
    <source>
        <dbReference type="ARBA" id="ARBA00022853"/>
    </source>
</evidence>
<comment type="catalytic activity">
    <reaction evidence="23">
        <text>L-lysyl-[protein] + acetyl-CoA = N(6)-acetyl-L-lysyl-[protein] + CoA + H(+)</text>
        <dbReference type="Rhea" id="RHEA:45948"/>
        <dbReference type="Rhea" id="RHEA-COMP:9752"/>
        <dbReference type="Rhea" id="RHEA-COMP:10731"/>
        <dbReference type="ChEBI" id="CHEBI:15378"/>
        <dbReference type="ChEBI" id="CHEBI:29969"/>
        <dbReference type="ChEBI" id="CHEBI:57287"/>
        <dbReference type="ChEBI" id="CHEBI:57288"/>
        <dbReference type="ChEBI" id="CHEBI:61930"/>
        <dbReference type="EC" id="2.3.1.48"/>
    </reaction>
</comment>
<feature type="region of interest" description="Disordered" evidence="26">
    <location>
        <begin position="1955"/>
        <end position="2173"/>
    </location>
</feature>
<dbReference type="InterPro" id="IPR018359">
    <property type="entry name" value="Bromodomain_CS"/>
</dbReference>
<dbReference type="SMART" id="SM00297">
    <property type="entry name" value="BROMO"/>
    <property type="match status" value="1"/>
</dbReference>
<evidence type="ECO:0000256" key="12">
    <source>
        <dbReference type="ARBA" id="ARBA00022833"/>
    </source>
</evidence>
<dbReference type="Pfam" id="PF00439">
    <property type="entry name" value="Bromodomain"/>
    <property type="match status" value="1"/>
</dbReference>
<dbReference type="Pfam" id="PF02172">
    <property type="entry name" value="KIX"/>
    <property type="match status" value="1"/>
</dbReference>
<dbReference type="Pfam" id="PF02135">
    <property type="entry name" value="zf-TAZ"/>
    <property type="match status" value="2"/>
</dbReference>
<feature type="domain" description="KIX" evidence="30">
    <location>
        <begin position="703"/>
        <end position="782"/>
    </location>
</feature>
<dbReference type="InterPro" id="IPR031162">
    <property type="entry name" value="CBP_P300_HAT"/>
</dbReference>
<dbReference type="GO" id="GO:0005634">
    <property type="term" value="C:nucleus"/>
    <property type="evidence" value="ECO:0007669"/>
    <property type="project" value="UniProtKB-SubCell"/>
</dbReference>
<evidence type="ECO:0000256" key="5">
    <source>
        <dbReference type="ARBA" id="ARBA00022448"/>
    </source>
</evidence>
<feature type="compositionally biased region" description="Polar residues" evidence="26">
    <location>
        <begin position="483"/>
        <end position="498"/>
    </location>
</feature>
<dbReference type="GO" id="GO:0016020">
    <property type="term" value="C:membrane"/>
    <property type="evidence" value="ECO:0007669"/>
    <property type="project" value="InterPro"/>
</dbReference>
<keyword evidence="15" id="KW-0805">Transcription regulation</keyword>
<feature type="compositionally biased region" description="Low complexity" evidence="26">
    <location>
        <begin position="2080"/>
        <end position="2096"/>
    </location>
</feature>
<dbReference type="Gene3D" id="3.30.70.1350">
    <property type="entry name" value="Cation efflux protein, cytoplasmic domain"/>
    <property type="match status" value="1"/>
</dbReference>
<evidence type="ECO:0000256" key="22">
    <source>
        <dbReference type="ARBA" id="ARBA00023315"/>
    </source>
</evidence>
<evidence type="ECO:0000256" key="25">
    <source>
        <dbReference type="PROSITE-ProRule" id="PRU00203"/>
    </source>
</evidence>
<dbReference type="GO" id="GO:0031490">
    <property type="term" value="F:chromatin DNA binding"/>
    <property type="evidence" value="ECO:0007669"/>
    <property type="project" value="TreeGrafter"/>
</dbReference>
<evidence type="ECO:0000256" key="4">
    <source>
        <dbReference type="ARBA" id="ARBA00013184"/>
    </source>
</evidence>
<proteinExistence type="inferred from homology"/>
<feature type="compositionally biased region" description="Basic and acidic residues" evidence="26">
    <location>
        <begin position="2127"/>
        <end position="2137"/>
    </location>
</feature>
<dbReference type="SMART" id="SM00291">
    <property type="entry name" value="ZnF_ZZ"/>
    <property type="match status" value="1"/>
</dbReference>
<feature type="domain" description="TAZ-type" evidence="29">
    <location>
        <begin position="499"/>
        <end position="590"/>
    </location>
</feature>
<dbReference type="GO" id="GO:0005667">
    <property type="term" value="C:transcription regulator complex"/>
    <property type="evidence" value="ECO:0007669"/>
    <property type="project" value="TreeGrafter"/>
</dbReference>
<feature type="transmembrane region" description="Helical" evidence="27">
    <location>
        <begin position="2371"/>
        <end position="2392"/>
    </location>
</feature>
<feature type="domain" description="Bromo" evidence="28">
    <location>
        <begin position="960"/>
        <end position="1032"/>
    </location>
</feature>
<dbReference type="NCBIfam" id="TIGR01297">
    <property type="entry name" value="CDF"/>
    <property type="match status" value="1"/>
</dbReference>
<dbReference type="PANTHER" id="PTHR13808:SF1">
    <property type="entry name" value="HISTONE ACETYLTRANSFERASE"/>
    <property type="match status" value="1"/>
</dbReference>